<accession>A0AAD6UZG0</accession>
<feature type="region of interest" description="Disordered" evidence="1">
    <location>
        <begin position="286"/>
        <end position="308"/>
    </location>
</feature>
<evidence type="ECO:0000313" key="2">
    <source>
        <dbReference type="EMBL" id="KAJ7196970.1"/>
    </source>
</evidence>
<evidence type="ECO:0000256" key="1">
    <source>
        <dbReference type="SAM" id="MobiDB-lite"/>
    </source>
</evidence>
<feature type="compositionally biased region" description="Polar residues" evidence="1">
    <location>
        <begin position="96"/>
        <end position="109"/>
    </location>
</feature>
<feature type="compositionally biased region" description="Polar residues" evidence="1">
    <location>
        <begin position="48"/>
        <end position="58"/>
    </location>
</feature>
<protein>
    <submittedName>
        <fullName evidence="2">Uncharacterized protein</fullName>
    </submittedName>
</protein>
<feature type="region of interest" description="Disordered" evidence="1">
    <location>
        <begin position="34"/>
        <end position="59"/>
    </location>
</feature>
<keyword evidence="3" id="KW-1185">Reference proteome</keyword>
<dbReference type="EMBL" id="JARJCW010000080">
    <property type="protein sequence ID" value="KAJ7196970.1"/>
    <property type="molecule type" value="Genomic_DNA"/>
</dbReference>
<dbReference type="AlphaFoldDB" id="A0AAD6UZG0"/>
<proteinExistence type="predicted"/>
<dbReference type="Proteomes" id="UP001219525">
    <property type="component" value="Unassembled WGS sequence"/>
</dbReference>
<comment type="caution">
    <text evidence="2">The sequence shown here is derived from an EMBL/GenBank/DDBJ whole genome shotgun (WGS) entry which is preliminary data.</text>
</comment>
<organism evidence="2 3">
    <name type="scientific">Mycena pura</name>
    <dbReference type="NCBI Taxonomy" id="153505"/>
    <lineage>
        <taxon>Eukaryota</taxon>
        <taxon>Fungi</taxon>
        <taxon>Dikarya</taxon>
        <taxon>Basidiomycota</taxon>
        <taxon>Agaricomycotina</taxon>
        <taxon>Agaricomycetes</taxon>
        <taxon>Agaricomycetidae</taxon>
        <taxon>Agaricales</taxon>
        <taxon>Marasmiineae</taxon>
        <taxon>Mycenaceae</taxon>
        <taxon>Mycena</taxon>
    </lineage>
</organism>
<reference evidence="2" key="1">
    <citation type="submission" date="2023-03" db="EMBL/GenBank/DDBJ databases">
        <title>Massive genome expansion in bonnet fungi (Mycena s.s.) driven by repeated elements and novel gene families across ecological guilds.</title>
        <authorList>
            <consortium name="Lawrence Berkeley National Laboratory"/>
            <person name="Harder C.B."/>
            <person name="Miyauchi S."/>
            <person name="Viragh M."/>
            <person name="Kuo A."/>
            <person name="Thoen E."/>
            <person name="Andreopoulos B."/>
            <person name="Lu D."/>
            <person name="Skrede I."/>
            <person name="Drula E."/>
            <person name="Henrissat B."/>
            <person name="Morin E."/>
            <person name="Kohler A."/>
            <person name="Barry K."/>
            <person name="LaButti K."/>
            <person name="Morin E."/>
            <person name="Salamov A."/>
            <person name="Lipzen A."/>
            <person name="Mereny Z."/>
            <person name="Hegedus B."/>
            <person name="Baldrian P."/>
            <person name="Stursova M."/>
            <person name="Weitz H."/>
            <person name="Taylor A."/>
            <person name="Grigoriev I.V."/>
            <person name="Nagy L.G."/>
            <person name="Martin F."/>
            <person name="Kauserud H."/>
        </authorList>
    </citation>
    <scope>NUCLEOTIDE SEQUENCE</scope>
    <source>
        <strain evidence="2">9144</strain>
    </source>
</reference>
<name>A0AAD6UZG0_9AGAR</name>
<sequence>MWGHGPYAHRAKPLATRQRTLEPTLWVDGQHSHDAMHDEASQHRRHVTTSQASTATGSRDQDLDAALYERHVTNEPVMQAALRRTHWYSKKATPGHATSSVKNSTTSGPRPTFEAQGVSARDAQCTPQTAGSTQRPPALGNEVDAEALHPTLEATAPRCSSSGAHSPHDARAGGARKGSTRRHHAVDEYSSTNTSERNDTPRRPPRGGAEAVPAPDVLSPAAGSTNDRRIRAQAAAAMHAPPPYRLTRSPEPRALGALTHSFPPQTIHSAGISTFFLIPSTLSHSHQGRRGMGSMEGPTEPISEGPAGPDRFGAASAQAEALIGDIQSSTIGRRLDNHETDELRRWTSCDRAERPRATAASEPGSCGLRLAYERFTLQGDISIVYFRVRIM</sequence>
<feature type="region of interest" description="Disordered" evidence="1">
    <location>
        <begin position="90"/>
        <end position="139"/>
    </location>
</feature>
<evidence type="ECO:0000313" key="3">
    <source>
        <dbReference type="Proteomes" id="UP001219525"/>
    </source>
</evidence>
<gene>
    <name evidence="2" type="ORF">GGX14DRAFT_671428</name>
</gene>
<feature type="region of interest" description="Disordered" evidence="1">
    <location>
        <begin position="156"/>
        <end position="226"/>
    </location>
</feature>
<feature type="compositionally biased region" description="Polar residues" evidence="1">
    <location>
        <begin position="125"/>
        <end position="135"/>
    </location>
</feature>